<dbReference type="AlphaFoldDB" id="A0A381YH75"/>
<feature type="compositionally biased region" description="Basic and acidic residues" evidence="2">
    <location>
        <begin position="433"/>
        <end position="453"/>
    </location>
</feature>
<dbReference type="PROSITE" id="PS51257">
    <property type="entry name" value="PROKAR_LIPOPROTEIN"/>
    <property type="match status" value="1"/>
</dbReference>
<feature type="region of interest" description="Disordered" evidence="2">
    <location>
        <begin position="428"/>
        <end position="462"/>
    </location>
</feature>
<protein>
    <submittedName>
        <fullName evidence="3">Uncharacterized protein</fullName>
    </submittedName>
</protein>
<accession>A0A381YH75</accession>
<sequence length="462" mass="51065">MKTLPFLTKAASGTLAATVILAVGCGQAPDSGESSANSANIEALQKENASLKKQLADTRSRIDSLTAQLNGADAPVVDRGLSAEEIIDELMNVKLTTKNRRAAERRVQFLFESLIQQGDAAVPHIRAFLNKMEDVEFTVQRSEDEEEGRGRGRSRGNDWAERLRGRTRGSSLDFEKPPSLRIGLMDALQEIGGSSAEAALGEVLSKTGRGFEVAYVAKAVRSMIGPDAFRDEAVAAAHELLSDPLEMPNPNSFDRNAKRYLYSVLEMYNDQTFIQSAQGLLVRDDGKIDDTVLDYLDDVGKEQAMDAIYQAFSSGNVTDRGDLGDLARAGLKYTGANPQANQMFKDIMSSDEYDVRVKWTALREMDDADDATTLQARLNLMQGIQAQEDDATDKVVQMYTRQIEAKVNGEEFDMRKEMQSLGTDFWRNAFGRGENRDRGDRGSRGNNREENRRNQPTIVPAP</sequence>
<evidence type="ECO:0000256" key="2">
    <source>
        <dbReference type="SAM" id="MobiDB-lite"/>
    </source>
</evidence>
<dbReference type="EMBL" id="UINC01018243">
    <property type="protein sequence ID" value="SVA76446.1"/>
    <property type="molecule type" value="Genomic_DNA"/>
</dbReference>
<name>A0A381YH75_9ZZZZ</name>
<evidence type="ECO:0000256" key="1">
    <source>
        <dbReference type="SAM" id="Coils"/>
    </source>
</evidence>
<keyword evidence="1" id="KW-0175">Coiled coil</keyword>
<reference evidence="3" key="1">
    <citation type="submission" date="2018-05" db="EMBL/GenBank/DDBJ databases">
        <authorList>
            <person name="Lanie J.A."/>
            <person name="Ng W.-L."/>
            <person name="Kazmierczak K.M."/>
            <person name="Andrzejewski T.M."/>
            <person name="Davidsen T.M."/>
            <person name="Wayne K.J."/>
            <person name="Tettelin H."/>
            <person name="Glass J.I."/>
            <person name="Rusch D."/>
            <person name="Podicherti R."/>
            <person name="Tsui H.-C.T."/>
            <person name="Winkler M.E."/>
        </authorList>
    </citation>
    <scope>NUCLEOTIDE SEQUENCE</scope>
</reference>
<evidence type="ECO:0000313" key="3">
    <source>
        <dbReference type="EMBL" id="SVA76446.1"/>
    </source>
</evidence>
<feature type="coiled-coil region" evidence="1">
    <location>
        <begin position="34"/>
        <end position="68"/>
    </location>
</feature>
<gene>
    <name evidence="3" type="ORF">METZ01_LOCUS129300</name>
</gene>
<feature type="region of interest" description="Disordered" evidence="2">
    <location>
        <begin position="139"/>
        <end position="162"/>
    </location>
</feature>
<proteinExistence type="predicted"/>
<organism evidence="3">
    <name type="scientific">marine metagenome</name>
    <dbReference type="NCBI Taxonomy" id="408172"/>
    <lineage>
        <taxon>unclassified sequences</taxon>
        <taxon>metagenomes</taxon>
        <taxon>ecological metagenomes</taxon>
    </lineage>
</organism>